<keyword evidence="6" id="KW-1185">Reference proteome</keyword>
<evidence type="ECO:0000259" key="4">
    <source>
        <dbReference type="PROSITE" id="PS51898"/>
    </source>
</evidence>
<dbReference type="Gene3D" id="1.10.443.10">
    <property type="entry name" value="Intergrase catalytic core"/>
    <property type="match status" value="1"/>
</dbReference>
<dbReference type="InterPro" id="IPR013762">
    <property type="entry name" value="Integrase-like_cat_sf"/>
</dbReference>
<dbReference type="GO" id="GO:0015074">
    <property type="term" value="P:DNA integration"/>
    <property type="evidence" value="ECO:0007669"/>
    <property type="project" value="UniProtKB-KW"/>
</dbReference>
<dbReference type="CDD" id="cd00397">
    <property type="entry name" value="DNA_BRE_C"/>
    <property type="match status" value="1"/>
</dbReference>
<dbReference type="GO" id="GO:0006310">
    <property type="term" value="P:DNA recombination"/>
    <property type="evidence" value="ECO:0007669"/>
    <property type="project" value="UniProtKB-KW"/>
</dbReference>
<accession>A0A8J8Q5E3</accession>
<dbReference type="EMBL" id="PHNJ01000004">
    <property type="protein sequence ID" value="TYL38818.1"/>
    <property type="molecule type" value="Genomic_DNA"/>
</dbReference>
<comment type="caution">
    <text evidence="5">The sequence shown here is derived from an EMBL/GenBank/DDBJ whole genome shotgun (WGS) entry which is preliminary data.</text>
</comment>
<dbReference type="PANTHER" id="PTHR30349">
    <property type="entry name" value="PHAGE INTEGRASE-RELATED"/>
    <property type="match status" value="1"/>
</dbReference>
<proteinExistence type="predicted"/>
<keyword evidence="3" id="KW-0233">DNA recombination</keyword>
<dbReference type="PROSITE" id="PS51898">
    <property type="entry name" value="TYR_RECOMBINASE"/>
    <property type="match status" value="1"/>
</dbReference>
<dbReference type="RefSeq" id="WP_148857820.1">
    <property type="nucleotide sequence ID" value="NZ_PHNJ01000004.1"/>
</dbReference>
<dbReference type="SUPFAM" id="SSF56349">
    <property type="entry name" value="DNA breaking-rejoining enzymes"/>
    <property type="match status" value="1"/>
</dbReference>
<evidence type="ECO:0000256" key="1">
    <source>
        <dbReference type="ARBA" id="ARBA00022908"/>
    </source>
</evidence>
<dbReference type="GO" id="GO:0003677">
    <property type="term" value="F:DNA binding"/>
    <property type="evidence" value="ECO:0007669"/>
    <property type="project" value="UniProtKB-KW"/>
</dbReference>
<dbReference type="Proteomes" id="UP000766904">
    <property type="component" value="Unassembled WGS sequence"/>
</dbReference>
<dbReference type="InterPro" id="IPR050090">
    <property type="entry name" value="Tyrosine_recombinase_XerCD"/>
</dbReference>
<sequence>MMGMVRHSHQDAVSESEFDQLVKATDELEKPYDAECLFILVAAGRLGLRAGEIVHLREGWVDWNTKQIHIPRFDPCDHGNNGSVCGYCRSQAQLAVENGTYETLEEALNNCWEPKCENSARIVPFDFDLFVESVIEKFFADRDRYPHSRASVNRRVDRVLEAAGFPSECCYPHSLRATAASWHAYRGLPAPALQSLFGWSNIQSAQKYIRLSGGPTAKALKETHSD</sequence>
<protein>
    <submittedName>
        <fullName evidence="5">Site-specific integrase</fullName>
    </submittedName>
</protein>
<evidence type="ECO:0000256" key="3">
    <source>
        <dbReference type="ARBA" id="ARBA00023172"/>
    </source>
</evidence>
<dbReference type="AlphaFoldDB" id="A0A8J8Q5E3"/>
<evidence type="ECO:0000313" key="5">
    <source>
        <dbReference type="EMBL" id="TYL38818.1"/>
    </source>
</evidence>
<dbReference type="Pfam" id="PF00589">
    <property type="entry name" value="Phage_integrase"/>
    <property type="match status" value="1"/>
</dbReference>
<dbReference type="InterPro" id="IPR002104">
    <property type="entry name" value="Integrase_catalytic"/>
</dbReference>
<dbReference type="InterPro" id="IPR011010">
    <property type="entry name" value="DNA_brk_join_enz"/>
</dbReference>
<keyword evidence="2" id="KW-0238">DNA-binding</keyword>
<gene>
    <name evidence="5" type="ORF">CV102_09925</name>
</gene>
<evidence type="ECO:0000313" key="6">
    <source>
        <dbReference type="Proteomes" id="UP000766904"/>
    </source>
</evidence>
<reference evidence="5" key="1">
    <citation type="submission" date="2017-11" db="EMBL/GenBank/DDBJ databases">
        <authorList>
            <person name="Kajale S.C."/>
            <person name="Sharma A."/>
        </authorList>
    </citation>
    <scope>NUCLEOTIDE SEQUENCE</scope>
    <source>
        <strain evidence="5">LS1_42</strain>
    </source>
</reference>
<keyword evidence="1" id="KW-0229">DNA integration</keyword>
<name>A0A8J8Q5E3_9EURY</name>
<feature type="domain" description="Tyr recombinase" evidence="4">
    <location>
        <begin position="8"/>
        <end position="225"/>
    </location>
</feature>
<dbReference type="PANTHER" id="PTHR30349:SF41">
    <property type="entry name" value="INTEGRASE_RECOMBINASE PROTEIN MJ0367-RELATED"/>
    <property type="match status" value="1"/>
</dbReference>
<organism evidence="5 6">
    <name type="scientific">Natronococcus pandeyae</name>
    <dbReference type="NCBI Taxonomy" id="2055836"/>
    <lineage>
        <taxon>Archaea</taxon>
        <taxon>Methanobacteriati</taxon>
        <taxon>Methanobacteriota</taxon>
        <taxon>Stenosarchaea group</taxon>
        <taxon>Halobacteria</taxon>
        <taxon>Halobacteriales</taxon>
        <taxon>Natrialbaceae</taxon>
        <taxon>Natronococcus</taxon>
    </lineage>
</organism>
<evidence type="ECO:0000256" key="2">
    <source>
        <dbReference type="ARBA" id="ARBA00023125"/>
    </source>
</evidence>